<dbReference type="KEGG" id="cbx:Cenrod_0676"/>
<dbReference type="AlphaFoldDB" id="U5N945"/>
<dbReference type="InterPro" id="IPR040921">
    <property type="entry name" value="Peptidase_S66C"/>
</dbReference>
<feature type="active site" description="Charge relay system" evidence="6">
    <location>
        <position position="304"/>
    </location>
</feature>
<dbReference type="STRING" id="946483.Cenrod_0676"/>
<keyword evidence="10" id="KW-1185">Reference proteome</keyword>
<dbReference type="PANTHER" id="PTHR30237:SF2">
    <property type="entry name" value="MUREIN TETRAPEPTIDE CARBOXYPEPTIDASE"/>
    <property type="match status" value="1"/>
</dbReference>
<feature type="active site" description="Charge relay system" evidence="6">
    <location>
        <position position="234"/>
    </location>
</feature>
<dbReference type="GO" id="GO:0004180">
    <property type="term" value="F:carboxypeptidase activity"/>
    <property type="evidence" value="ECO:0007669"/>
    <property type="project" value="UniProtKB-KW"/>
</dbReference>
<dbReference type="InterPro" id="IPR029062">
    <property type="entry name" value="Class_I_gatase-like"/>
</dbReference>
<dbReference type="PIRSF" id="PIRSF028757">
    <property type="entry name" value="LD-carboxypeptidase"/>
    <property type="match status" value="1"/>
</dbReference>
<dbReference type="PANTHER" id="PTHR30237">
    <property type="entry name" value="MURAMOYLTETRAPEPTIDE CARBOXYPEPTIDASE"/>
    <property type="match status" value="1"/>
</dbReference>
<dbReference type="Gene3D" id="3.40.50.10740">
    <property type="entry name" value="Class I glutamine amidotransferase-like"/>
    <property type="match status" value="1"/>
</dbReference>
<dbReference type="Pfam" id="PF17676">
    <property type="entry name" value="Peptidase_S66C"/>
    <property type="match status" value="1"/>
</dbReference>
<feature type="domain" description="LD-carboxypeptidase C-terminal" evidence="8">
    <location>
        <begin position="204"/>
        <end position="319"/>
    </location>
</feature>
<dbReference type="RefSeq" id="WP_022771604.1">
    <property type="nucleotide sequence ID" value="NC_022576.1"/>
</dbReference>
<evidence type="ECO:0000313" key="10">
    <source>
        <dbReference type="Proteomes" id="UP000017184"/>
    </source>
</evidence>
<evidence type="ECO:0000256" key="5">
    <source>
        <dbReference type="ARBA" id="ARBA00022825"/>
    </source>
</evidence>
<dbReference type="Proteomes" id="UP000017184">
    <property type="component" value="Chromosome"/>
</dbReference>
<reference evidence="9 10" key="1">
    <citation type="journal article" date="2013" name="Genome Biol.">
        <title>Genomic analysis reveals key aspects of prokaryotic symbiosis in the phototrophic consortium "Chlorochromatium aggregatum".</title>
        <authorList>
            <person name="Liu Z."/>
            <person name="Muller J."/>
            <person name="Li T."/>
            <person name="Alvey R.M."/>
            <person name="Vogl K."/>
            <person name="Frigaard N.U."/>
            <person name="Rockwell N.C."/>
            <person name="Boyd E.S."/>
            <person name="Tomsho L.P."/>
            <person name="Schuster S.C."/>
            <person name="Henke P."/>
            <person name="Rohde M."/>
            <person name="Overmann J."/>
            <person name="Bryant D.A."/>
        </authorList>
    </citation>
    <scope>NUCLEOTIDE SEQUENCE [LARGE SCALE GENOMIC DNA]</scope>
    <source>
        <strain evidence="9">CR</strain>
    </source>
</reference>
<dbReference type="eggNOG" id="COG1619">
    <property type="taxonomic scope" value="Bacteria"/>
</dbReference>
<name>U5N945_9BURK</name>
<evidence type="ECO:0000256" key="3">
    <source>
        <dbReference type="ARBA" id="ARBA00022670"/>
    </source>
</evidence>
<comment type="similarity">
    <text evidence="1">Belongs to the peptidase S66 family.</text>
</comment>
<dbReference type="InterPro" id="IPR003507">
    <property type="entry name" value="S66_fam"/>
</dbReference>
<keyword evidence="5" id="KW-0720">Serine protease</keyword>
<dbReference type="InterPro" id="IPR027478">
    <property type="entry name" value="LdcA_N"/>
</dbReference>
<keyword evidence="4" id="KW-0378">Hydrolase</keyword>
<evidence type="ECO:0000259" key="8">
    <source>
        <dbReference type="Pfam" id="PF17676"/>
    </source>
</evidence>
<dbReference type="EMBL" id="CP004885">
    <property type="protein sequence ID" value="AGX86783.1"/>
    <property type="molecule type" value="Genomic_DNA"/>
</dbReference>
<proteinExistence type="inferred from homology"/>
<dbReference type="Gene3D" id="3.50.30.60">
    <property type="entry name" value="LD-carboxypeptidase A C-terminal domain-like"/>
    <property type="match status" value="1"/>
</dbReference>
<dbReference type="Pfam" id="PF02016">
    <property type="entry name" value="Peptidase_S66"/>
    <property type="match status" value="1"/>
</dbReference>
<dbReference type="SUPFAM" id="SSF52317">
    <property type="entry name" value="Class I glutamine amidotransferase-like"/>
    <property type="match status" value="1"/>
</dbReference>
<evidence type="ECO:0000256" key="4">
    <source>
        <dbReference type="ARBA" id="ARBA00022801"/>
    </source>
</evidence>
<keyword evidence="2 9" id="KW-0121">Carboxypeptidase</keyword>
<accession>U5N945</accession>
<feature type="active site" description="Nucleophile" evidence="6">
    <location>
        <position position="115"/>
    </location>
</feature>
<dbReference type="CDD" id="cd07025">
    <property type="entry name" value="Peptidase_S66"/>
    <property type="match status" value="1"/>
</dbReference>
<protein>
    <submittedName>
        <fullName evidence="9">Muramoyltetrapeptide carboxypeptidase</fullName>
    </submittedName>
</protein>
<sequence length="341" mass="37354">MNIPEPLQPQQPRPRLYVYSPSSAVVDRNAFRRALSRLERLGYAVEVDPTALARKQRFAGTDADRLAGIHRAAQSGADVALLSRGGYGLTRLLSQLDYGLLAESVARGMRWVGMSDFTALQCALLSQTGVPSWFGPALCEGFGAPRLARSGSRAGLEAIDPGMLRSFQDVVAGRSHGVQWRMQAPLRLPDGIHSMPRHVRIDKATLWGGNLTLLSALVGTPYLPPVDAGILFLEDIGEHPYRIERMCTQLLHAGVLERQQAIVLGKFTGYVLHPQDRGFDLSSVVDWLRSRLSIPILTDLPCGHIPAKVLLPVGRAVCLQARRREAAIFWDGPKTAPHTLP</sequence>
<organism evidence="9 10">
    <name type="scientific">Candidatus Symbiobacter mobilis CR</name>
    <dbReference type="NCBI Taxonomy" id="946483"/>
    <lineage>
        <taxon>Bacteria</taxon>
        <taxon>Pseudomonadati</taxon>
        <taxon>Pseudomonadota</taxon>
        <taxon>Betaproteobacteria</taxon>
        <taxon>Burkholderiales</taxon>
        <taxon>Comamonadaceae</taxon>
    </lineage>
</organism>
<dbReference type="GO" id="GO:0008236">
    <property type="term" value="F:serine-type peptidase activity"/>
    <property type="evidence" value="ECO:0007669"/>
    <property type="project" value="UniProtKB-KW"/>
</dbReference>
<evidence type="ECO:0000256" key="1">
    <source>
        <dbReference type="ARBA" id="ARBA00010233"/>
    </source>
</evidence>
<evidence type="ECO:0000256" key="6">
    <source>
        <dbReference type="PIRSR" id="PIRSR028757-1"/>
    </source>
</evidence>
<evidence type="ECO:0000256" key="2">
    <source>
        <dbReference type="ARBA" id="ARBA00022645"/>
    </source>
</evidence>
<dbReference type="InterPro" id="IPR027461">
    <property type="entry name" value="Carboxypeptidase_A_C_sf"/>
</dbReference>
<dbReference type="HOGENOM" id="CLU_034346_0_0_4"/>
<dbReference type="GO" id="GO:0006508">
    <property type="term" value="P:proteolysis"/>
    <property type="evidence" value="ECO:0007669"/>
    <property type="project" value="UniProtKB-KW"/>
</dbReference>
<dbReference type="PATRIC" id="fig|946483.4.peg.676"/>
<gene>
    <name evidence="9" type="primary">ldcA</name>
    <name evidence="9" type="ORF">Cenrod_0676</name>
</gene>
<dbReference type="InterPro" id="IPR040449">
    <property type="entry name" value="Peptidase_S66_N"/>
</dbReference>
<dbReference type="SUPFAM" id="SSF141986">
    <property type="entry name" value="LD-carboxypeptidase A C-terminal domain-like"/>
    <property type="match status" value="1"/>
</dbReference>
<feature type="domain" description="LD-carboxypeptidase N-terminal" evidence="7">
    <location>
        <begin position="18"/>
        <end position="135"/>
    </location>
</feature>
<evidence type="ECO:0000259" key="7">
    <source>
        <dbReference type="Pfam" id="PF02016"/>
    </source>
</evidence>
<keyword evidence="3" id="KW-0645">Protease</keyword>
<evidence type="ECO:0000313" key="9">
    <source>
        <dbReference type="EMBL" id="AGX86783.1"/>
    </source>
</evidence>